<dbReference type="InterPro" id="IPR001810">
    <property type="entry name" value="F-box_dom"/>
</dbReference>
<dbReference type="OrthoDB" id="3351939at2759"/>
<dbReference type="SUPFAM" id="SSF81383">
    <property type="entry name" value="F-box domain"/>
    <property type="match status" value="1"/>
</dbReference>
<evidence type="ECO:0000313" key="3">
    <source>
        <dbReference type="Proteomes" id="UP000807306"/>
    </source>
</evidence>
<dbReference type="InterPro" id="IPR036047">
    <property type="entry name" value="F-box-like_dom_sf"/>
</dbReference>
<proteinExistence type="predicted"/>
<keyword evidence="3" id="KW-1185">Reference proteome</keyword>
<dbReference type="PANTHER" id="PTHR38926">
    <property type="entry name" value="F-BOX DOMAIN CONTAINING PROTEIN, EXPRESSED"/>
    <property type="match status" value="1"/>
</dbReference>
<dbReference type="Proteomes" id="UP000807306">
    <property type="component" value="Unassembled WGS sequence"/>
</dbReference>
<protein>
    <recommendedName>
        <fullName evidence="1">F-box domain-containing protein</fullName>
    </recommendedName>
</protein>
<dbReference type="Gene3D" id="1.20.1280.50">
    <property type="match status" value="1"/>
</dbReference>
<name>A0A9P6EFQ8_9AGAR</name>
<gene>
    <name evidence="2" type="ORF">CPB83DRAFT_350684</name>
</gene>
<comment type="caution">
    <text evidence="2">The sequence shown here is derived from an EMBL/GenBank/DDBJ whole genome shotgun (WGS) entry which is preliminary data.</text>
</comment>
<dbReference type="SUPFAM" id="SSF52047">
    <property type="entry name" value="RNI-like"/>
    <property type="match status" value="1"/>
</dbReference>
<dbReference type="EMBL" id="MU157854">
    <property type="protein sequence ID" value="KAF9528247.1"/>
    <property type="molecule type" value="Genomic_DNA"/>
</dbReference>
<sequence>MGLSQHRNIGDMCQQVMLRRELLEKEESQLITAVLNIRSKLNELVPVFQLPPEVLEEVFTLCISWLYGYQKPKHRLSWTQVCGAWRHLAFSSARLWQHIDLGDSRLADEFLFRSKGAPLFITSSSPLKLTPNTLTLHSRRLESIDVFLFPNDMAHLFSSIGRYLPMLRNLSLKITPMSSTIYLDLSLPSLRRLSLEGVAIRWEECSNLTHFSLRGYNTAACPSISQLHDILEASPQLEYVRLECFVPPSVKVVERPPIVLLHLKEFTISSKPAVSRSILSSVLLSPKTRLQLYLSLSEDLHSLFPEGLPYASDSSVPYKATSLLSHHRGKSIDVSSIRLSRHGAYFIRPSSSTWCDDPSAFLLSLSSASPLSSYVCTSLSHILDLTTISHLELNTGVLLDITVKSLENLFRDLDCLRSLAIAFNDIDQLFEVLQFRDNATGSMYLPRLETLSFSKPYDLWWHFGGRWMESIFATIKIRRTHGCPLRTLEFFSCHGLSQSVVQDLGRSVDQVTVKDQSNVKKNE</sequence>
<organism evidence="2 3">
    <name type="scientific">Crepidotus variabilis</name>
    <dbReference type="NCBI Taxonomy" id="179855"/>
    <lineage>
        <taxon>Eukaryota</taxon>
        <taxon>Fungi</taxon>
        <taxon>Dikarya</taxon>
        <taxon>Basidiomycota</taxon>
        <taxon>Agaricomycotina</taxon>
        <taxon>Agaricomycetes</taxon>
        <taxon>Agaricomycetidae</taxon>
        <taxon>Agaricales</taxon>
        <taxon>Agaricineae</taxon>
        <taxon>Crepidotaceae</taxon>
        <taxon>Crepidotus</taxon>
    </lineage>
</organism>
<feature type="domain" description="F-box" evidence="1">
    <location>
        <begin position="49"/>
        <end position="101"/>
    </location>
</feature>
<evidence type="ECO:0000259" key="1">
    <source>
        <dbReference type="Pfam" id="PF12937"/>
    </source>
</evidence>
<evidence type="ECO:0000313" key="2">
    <source>
        <dbReference type="EMBL" id="KAF9528247.1"/>
    </source>
</evidence>
<accession>A0A9P6EFQ8</accession>
<dbReference type="PANTHER" id="PTHR38926:SF5">
    <property type="entry name" value="F-BOX AND LEUCINE-RICH REPEAT PROTEIN 6"/>
    <property type="match status" value="1"/>
</dbReference>
<dbReference type="Pfam" id="PF12937">
    <property type="entry name" value="F-box-like"/>
    <property type="match status" value="1"/>
</dbReference>
<reference evidence="2" key="1">
    <citation type="submission" date="2020-11" db="EMBL/GenBank/DDBJ databases">
        <authorList>
            <consortium name="DOE Joint Genome Institute"/>
            <person name="Ahrendt S."/>
            <person name="Riley R."/>
            <person name="Andreopoulos W."/>
            <person name="Labutti K."/>
            <person name="Pangilinan J."/>
            <person name="Ruiz-Duenas F.J."/>
            <person name="Barrasa J.M."/>
            <person name="Sanchez-Garcia M."/>
            <person name="Camarero S."/>
            <person name="Miyauchi S."/>
            <person name="Serrano A."/>
            <person name="Linde D."/>
            <person name="Babiker R."/>
            <person name="Drula E."/>
            <person name="Ayuso-Fernandez I."/>
            <person name="Pacheco R."/>
            <person name="Padilla G."/>
            <person name="Ferreira P."/>
            <person name="Barriuso J."/>
            <person name="Kellner H."/>
            <person name="Castanera R."/>
            <person name="Alfaro M."/>
            <person name="Ramirez L."/>
            <person name="Pisabarro A.G."/>
            <person name="Kuo A."/>
            <person name="Tritt A."/>
            <person name="Lipzen A."/>
            <person name="He G."/>
            <person name="Yan M."/>
            <person name="Ng V."/>
            <person name="Cullen D."/>
            <person name="Martin F."/>
            <person name="Rosso M.-N."/>
            <person name="Henrissat B."/>
            <person name="Hibbett D."/>
            <person name="Martinez A.T."/>
            <person name="Grigoriev I.V."/>
        </authorList>
    </citation>
    <scope>NUCLEOTIDE SEQUENCE</scope>
    <source>
        <strain evidence="2">CBS 506.95</strain>
    </source>
</reference>
<dbReference type="AlphaFoldDB" id="A0A9P6EFQ8"/>